<organism evidence="1">
    <name type="scientific">Staphylococcus epidermidis</name>
    <dbReference type="NCBI Taxonomy" id="1282"/>
    <lineage>
        <taxon>Bacteria</taxon>
        <taxon>Bacillati</taxon>
        <taxon>Bacillota</taxon>
        <taxon>Bacilli</taxon>
        <taxon>Bacillales</taxon>
        <taxon>Staphylococcaceae</taxon>
        <taxon>Staphylococcus</taxon>
    </lineage>
</organism>
<name>T1WVE8_STAEP</name>
<dbReference type="EMBL" id="KF056793">
    <property type="protein sequence ID" value="AGU43729.1"/>
    <property type="molecule type" value="Genomic_DNA"/>
</dbReference>
<gene>
    <name evidence="1" type="primary">ccrA1</name>
</gene>
<reference evidence="1" key="1">
    <citation type="submission" date="2013-05" db="EMBL/GenBank/DDBJ databases">
        <authorList>
            <person name="Dmitrenko O.A."/>
            <person name="Matveyev S.M."/>
        </authorList>
    </citation>
    <scope>NUCLEOTIDE SEQUENCE</scope>
    <source>
        <strain evidence="2">GIMC8012:SeMCP35</strain>
        <strain evidence="1">GIMC8042:SeMCP557</strain>
    </source>
</reference>
<evidence type="ECO:0000313" key="1">
    <source>
        <dbReference type="EMBL" id="AGU43729.1"/>
    </source>
</evidence>
<dbReference type="AlphaFoldDB" id="T1WVE8"/>
<dbReference type="EMBL" id="KF154274">
    <property type="protein sequence ID" value="AGU43731.1"/>
    <property type="molecule type" value="Genomic_DNA"/>
</dbReference>
<proteinExistence type="predicted"/>
<accession>T1WVE8</accession>
<feature type="non-terminal residue" evidence="1">
    <location>
        <position position="1"/>
    </location>
</feature>
<protein>
    <submittedName>
        <fullName evidence="1 2">Cassette chromosome recombinase A1</fullName>
    </submittedName>
</protein>
<sequence>TYIINQYVNNRNALHLSMGIKYNTSFKILFKNVSRYTYCTPILKPFTLRKIKILYEYISKMNHSILSIKPCNHRLHK</sequence>
<evidence type="ECO:0000313" key="2">
    <source>
        <dbReference type="EMBL" id="AGU43731.1"/>
    </source>
</evidence>